<dbReference type="PROSITE" id="PS51462">
    <property type="entry name" value="NUDIX"/>
    <property type="match status" value="1"/>
</dbReference>
<organism evidence="7 8">
    <name type="scientific">Thermocatellispora tengchongensis</name>
    <dbReference type="NCBI Taxonomy" id="1073253"/>
    <lineage>
        <taxon>Bacteria</taxon>
        <taxon>Bacillati</taxon>
        <taxon>Actinomycetota</taxon>
        <taxon>Actinomycetes</taxon>
        <taxon>Streptosporangiales</taxon>
        <taxon>Streptosporangiaceae</taxon>
        <taxon>Thermocatellispora</taxon>
    </lineage>
</organism>
<dbReference type="PRINTS" id="PR00502">
    <property type="entry name" value="NUDIXFAMILY"/>
</dbReference>
<dbReference type="CDD" id="cd18876">
    <property type="entry name" value="NUDIX_Hydrolase"/>
    <property type="match status" value="1"/>
</dbReference>
<dbReference type="Proteomes" id="UP000578449">
    <property type="component" value="Unassembled WGS sequence"/>
</dbReference>
<dbReference type="PANTHER" id="PTHR43046:SF12">
    <property type="entry name" value="GDP-MANNOSE MANNOSYL HYDROLASE"/>
    <property type="match status" value="1"/>
</dbReference>
<feature type="domain" description="Nudix hydrolase" evidence="6">
    <location>
        <begin position="16"/>
        <end position="146"/>
    </location>
</feature>
<evidence type="ECO:0000256" key="3">
    <source>
        <dbReference type="ARBA" id="ARBA00022801"/>
    </source>
</evidence>
<protein>
    <submittedName>
        <fullName evidence="7">8-oxo-dGTP pyrophosphatase MutT (NUDIX family)</fullName>
    </submittedName>
</protein>
<evidence type="ECO:0000259" key="6">
    <source>
        <dbReference type="PROSITE" id="PS51462"/>
    </source>
</evidence>
<gene>
    <name evidence="7" type="ORF">HNP84_000682</name>
</gene>
<evidence type="ECO:0000256" key="1">
    <source>
        <dbReference type="ARBA" id="ARBA00001946"/>
    </source>
</evidence>
<keyword evidence="3 5" id="KW-0378">Hydrolase</keyword>
<dbReference type="Gene3D" id="3.90.79.10">
    <property type="entry name" value="Nucleoside Triphosphate Pyrophosphohydrolase"/>
    <property type="match status" value="1"/>
</dbReference>
<evidence type="ECO:0000256" key="4">
    <source>
        <dbReference type="ARBA" id="ARBA00022842"/>
    </source>
</evidence>
<dbReference type="InterPro" id="IPR020084">
    <property type="entry name" value="NUDIX_hydrolase_CS"/>
</dbReference>
<comment type="cofactor">
    <cofactor evidence="1">
        <name>Mg(2+)</name>
        <dbReference type="ChEBI" id="CHEBI:18420"/>
    </cofactor>
</comment>
<reference evidence="7 8" key="1">
    <citation type="submission" date="2020-08" db="EMBL/GenBank/DDBJ databases">
        <title>Genomic Encyclopedia of Type Strains, Phase IV (KMG-IV): sequencing the most valuable type-strain genomes for metagenomic binning, comparative biology and taxonomic classification.</title>
        <authorList>
            <person name="Goeker M."/>
        </authorList>
    </citation>
    <scope>NUCLEOTIDE SEQUENCE [LARGE SCALE GENOMIC DNA]</scope>
    <source>
        <strain evidence="7 8">DSM 45615</strain>
    </source>
</reference>
<sequence>MDVFDAELAAWDRALPRKRVSAGVLFFDGLGRVLLVDPVYKEPWEIPGGTVELDESPRDGAAREVREELGLDRAPGRLLAVDWVGAWAERSEGLAFVYDGGVLSPADVAGIRLQAEELRGYAFVEIDAVAERLIPPSAHRVRSCAAARARGETVELMGGLPVAADRGPR</sequence>
<evidence type="ECO:0000256" key="2">
    <source>
        <dbReference type="ARBA" id="ARBA00005582"/>
    </source>
</evidence>
<evidence type="ECO:0000313" key="8">
    <source>
        <dbReference type="Proteomes" id="UP000578449"/>
    </source>
</evidence>
<evidence type="ECO:0000313" key="7">
    <source>
        <dbReference type="EMBL" id="MBB5130994.1"/>
    </source>
</evidence>
<dbReference type="InterPro" id="IPR015797">
    <property type="entry name" value="NUDIX_hydrolase-like_dom_sf"/>
</dbReference>
<accession>A0A840NQW4</accession>
<dbReference type="InterPro" id="IPR020476">
    <property type="entry name" value="Nudix_hydrolase"/>
</dbReference>
<dbReference type="InterPro" id="IPR000086">
    <property type="entry name" value="NUDIX_hydrolase_dom"/>
</dbReference>
<keyword evidence="8" id="KW-1185">Reference proteome</keyword>
<dbReference type="PANTHER" id="PTHR43046">
    <property type="entry name" value="GDP-MANNOSE MANNOSYL HYDROLASE"/>
    <property type="match status" value="1"/>
</dbReference>
<name>A0A840NQW4_9ACTN</name>
<dbReference type="EMBL" id="JACHGN010000001">
    <property type="protein sequence ID" value="MBB5130994.1"/>
    <property type="molecule type" value="Genomic_DNA"/>
</dbReference>
<evidence type="ECO:0000256" key="5">
    <source>
        <dbReference type="RuleBase" id="RU003476"/>
    </source>
</evidence>
<dbReference type="RefSeq" id="WP_185047798.1">
    <property type="nucleotide sequence ID" value="NZ_BAABIX010000013.1"/>
</dbReference>
<dbReference type="Pfam" id="PF00293">
    <property type="entry name" value="NUDIX"/>
    <property type="match status" value="1"/>
</dbReference>
<keyword evidence="4" id="KW-0460">Magnesium</keyword>
<dbReference type="AlphaFoldDB" id="A0A840NQW4"/>
<comment type="similarity">
    <text evidence="2 5">Belongs to the Nudix hydrolase family.</text>
</comment>
<proteinExistence type="inferred from homology"/>
<comment type="caution">
    <text evidence="7">The sequence shown here is derived from an EMBL/GenBank/DDBJ whole genome shotgun (WGS) entry which is preliminary data.</text>
</comment>
<dbReference type="PROSITE" id="PS00893">
    <property type="entry name" value="NUDIX_BOX"/>
    <property type="match status" value="1"/>
</dbReference>
<dbReference type="SUPFAM" id="SSF55811">
    <property type="entry name" value="Nudix"/>
    <property type="match status" value="1"/>
</dbReference>
<dbReference type="GO" id="GO:0016787">
    <property type="term" value="F:hydrolase activity"/>
    <property type="evidence" value="ECO:0007669"/>
    <property type="project" value="UniProtKB-KW"/>
</dbReference>